<dbReference type="KEGG" id="svl:Strvi_4418"/>
<dbReference type="Gene3D" id="2.60.120.10">
    <property type="entry name" value="Jelly Rolls"/>
    <property type="match status" value="1"/>
</dbReference>
<proteinExistence type="predicted"/>
<evidence type="ECO:0000313" key="1">
    <source>
        <dbReference type="EMBL" id="AEM84056.1"/>
    </source>
</evidence>
<dbReference type="InterPro" id="IPR014710">
    <property type="entry name" value="RmlC-like_jellyroll"/>
</dbReference>
<organism evidence="1 2">
    <name type="scientific">Streptomyces violaceusniger (strain Tu 4113)</name>
    <dbReference type="NCBI Taxonomy" id="653045"/>
    <lineage>
        <taxon>Bacteria</taxon>
        <taxon>Bacillati</taxon>
        <taxon>Actinomycetota</taxon>
        <taxon>Actinomycetes</taxon>
        <taxon>Kitasatosporales</taxon>
        <taxon>Streptomycetaceae</taxon>
        <taxon>Streptomyces</taxon>
        <taxon>Streptomyces violaceusniger group</taxon>
    </lineage>
</organism>
<gene>
    <name evidence="1" type="ORF">Strvi_4418</name>
</gene>
<evidence type="ECO:0000313" key="2">
    <source>
        <dbReference type="Proteomes" id="UP000008703"/>
    </source>
</evidence>
<keyword evidence="2" id="KW-1185">Reference proteome</keyword>
<protein>
    <submittedName>
        <fullName evidence="1">Uncharacterized protein</fullName>
    </submittedName>
</protein>
<dbReference type="HOGENOM" id="CLU_2482101_0_0_11"/>
<sequence>MRPIPGRRELDRSLAVGVAVCRSIRSCTAVACGPATKGALSCQWHWHGAAPDHFMTHLALSEGSGDPAVPDVEWGEHVADDEYRKFP</sequence>
<reference evidence="1" key="1">
    <citation type="submission" date="2011-08" db="EMBL/GenBank/DDBJ databases">
        <title>Complete sequence of chromosome of Streptomyces violaceusniger Tu 4113.</title>
        <authorList>
            <consortium name="US DOE Joint Genome Institute"/>
            <person name="Lucas S."/>
            <person name="Han J."/>
            <person name="Lapidus A."/>
            <person name="Cheng J.-F."/>
            <person name="Goodwin L."/>
            <person name="Pitluck S."/>
            <person name="Peters L."/>
            <person name="Ivanova N."/>
            <person name="Daligault H."/>
            <person name="Detter J.C."/>
            <person name="Han C."/>
            <person name="Tapia R."/>
            <person name="Land M."/>
            <person name="Hauser L."/>
            <person name="Kyrpides N."/>
            <person name="Ivanova N."/>
            <person name="Pagani I."/>
            <person name="Hagen A."/>
            <person name="Katz L."/>
            <person name="Fiedler H.-P."/>
            <person name="Keasling J."/>
            <person name="Fortman J."/>
            <person name="Woyke T."/>
        </authorList>
    </citation>
    <scope>NUCLEOTIDE SEQUENCE [LARGE SCALE GENOMIC DNA]</scope>
    <source>
        <strain evidence="1">Tu 4113</strain>
    </source>
</reference>
<dbReference type="AlphaFoldDB" id="G2PF50"/>
<accession>G2PF50</accession>
<name>G2PF50_STRV4</name>
<dbReference type="Proteomes" id="UP000008703">
    <property type="component" value="Chromosome"/>
</dbReference>
<dbReference type="EMBL" id="CP002994">
    <property type="protein sequence ID" value="AEM84056.1"/>
    <property type="molecule type" value="Genomic_DNA"/>
</dbReference>
<dbReference type="eggNOG" id="COG1917">
    <property type="taxonomic scope" value="Bacteria"/>
</dbReference>